<name>K0THP7_THAOC</name>
<feature type="transmembrane region" description="Helical" evidence="1">
    <location>
        <begin position="392"/>
        <end position="415"/>
    </location>
</feature>
<evidence type="ECO:0000313" key="3">
    <source>
        <dbReference type="Proteomes" id="UP000266841"/>
    </source>
</evidence>
<dbReference type="PANTHER" id="PTHR43657:SF1">
    <property type="entry name" value="ALTERED INHERITANCE OF MITOCHONDRIA PROTEIN 24, MITOCHONDRIAL"/>
    <property type="match status" value="1"/>
</dbReference>
<comment type="caution">
    <text evidence="2">The sequence shown here is derived from an EMBL/GenBank/DDBJ whole genome shotgun (WGS) entry which is preliminary data.</text>
</comment>
<dbReference type="AlphaFoldDB" id="K0THP7"/>
<evidence type="ECO:0000256" key="1">
    <source>
        <dbReference type="SAM" id="Phobius"/>
    </source>
</evidence>
<dbReference type="Pfam" id="PF01987">
    <property type="entry name" value="AIM24"/>
    <property type="match status" value="1"/>
</dbReference>
<dbReference type="OrthoDB" id="1705416at2759"/>
<keyword evidence="1" id="KW-0472">Membrane</keyword>
<sequence>MLSAASVHRWLFEVDGGHGPTQWTRRRVEGTRPSRIVPVVAPNTARVSEKVTQEKSSSEALKPFTTVLLYQQPAVLDSAKRGGAGCSTGWSATKRQIRASLTRTNLFGNHGTLAFARDRKSTPLSEFSGLINLPLSTESSASKKSRERMSVHVARPEWQLRDEGAFASICVQLPAGSFIHCESDAVVSMSSNVEVKGKLAGGLLASFARAMFTRESFFTTEVRSTAAPGDVLVAPSDPGGVALHRMVRGEELTLTSGAYLAGDGGVTVNSDMQNPFSGFTNFSGTGVFLLRASGQGNLALSAYGSIIKYTLQPGEKRAVDNGHLVAWSATMRTQMVLASRKAGVFGSLTSGEGLHVEFQGPGIVYIQSHKPPQLSDVRHSNRNGGGVPSGNPFIGCVVFIVFAAVVLGFVLALYLMNESLAPSGRASGAHYGEHNGYEL</sequence>
<reference evidence="2 3" key="1">
    <citation type="journal article" date="2012" name="Genome Biol.">
        <title>Genome and low-iron response of an oceanic diatom adapted to chronic iron limitation.</title>
        <authorList>
            <person name="Lommer M."/>
            <person name="Specht M."/>
            <person name="Roy A.S."/>
            <person name="Kraemer L."/>
            <person name="Andreson R."/>
            <person name="Gutowska M.A."/>
            <person name="Wolf J."/>
            <person name="Bergner S.V."/>
            <person name="Schilhabel M.B."/>
            <person name="Klostermeier U.C."/>
            <person name="Beiko R.G."/>
            <person name="Rosenstiel P."/>
            <person name="Hippler M."/>
            <person name="Laroche J."/>
        </authorList>
    </citation>
    <scope>NUCLEOTIDE SEQUENCE [LARGE SCALE GENOMIC DNA]</scope>
    <source>
        <strain evidence="2 3">CCMP1005</strain>
    </source>
</reference>
<dbReference type="SUPFAM" id="SSF51219">
    <property type="entry name" value="TRAP-like"/>
    <property type="match status" value="1"/>
</dbReference>
<protein>
    <submittedName>
        <fullName evidence="2">Uncharacterized protein</fullName>
    </submittedName>
</protein>
<evidence type="ECO:0000313" key="2">
    <source>
        <dbReference type="EMBL" id="EJK77010.1"/>
    </source>
</evidence>
<dbReference type="EMBL" id="AGNL01001422">
    <property type="protein sequence ID" value="EJK77010.1"/>
    <property type="molecule type" value="Genomic_DNA"/>
</dbReference>
<dbReference type="InterPro" id="IPR002838">
    <property type="entry name" value="AIM24"/>
</dbReference>
<dbReference type="Proteomes" id="UP000266841">
    <property type="component" value="Unassembled WGS sequence"/>
</dbReference>
<accession>K0THP7</accession>
<organism evidence="2 3">
    <name type="scientific">Thalassiosira oceanica</name>
    <name type="common">Marine diatom</name>
    <dbReference type="NCBI Taxonomy" id="159749"/>
    <lineage>
        <taxon>Eukaryota</taxon>
        <taxon>Sar</taxon>
        <taxon>Stramenopiles</taxon>
        <taxon>Ochrophyta</taxon>
        <taxon>Bacillariophyta</taxon>
        <taxon>Coscinodiscophyceae</taxon>
        <taxon>Thalassiosirophycidae</taxon>
        <taxon>Thalassiosirales</taxon>
        <taxon>Thalassiosiraceae</taxon>
        <taxon>Thalassiosira</taxon>
    </lineage>
</organism>
<keyword evidence="3" id="KW-1185">Reference proteome</keyword>
<dbReference type="PANTHER" id="PTHR43657">
    <property type="entry name" value="TRYPTOPHAN RNA-BINDING ATTENUATOR PROTEIN-LIKE PROTEIN"/>
    <property type="match status" value="1"/>
</dbReference>
<gene>
    <name evidence="2" type="ORF">THAOC_01190</name>
</gene>
<proteinExistence type="predicted"/>
<dbReference type="InterPro" id="IPR016031">
    <property type="entry name" value="Trp_RNA-bd_attenuator-like_dom"/>
</dbReference>
<keyword evidence="1" id="KW-1133">Transmembrane helix</keyword>
<dbReference type="Gene3D" id="3.60.160.10">
    <property type="entry name" value="Mitochondrial biogenesis AIM24"/>
    <property type="match status" value="1"/>
</dbReference>
<dbReference type="NCBIfam" id="TIGR00266">
    <property type="entry name" value="TIGR00266 family protein"/>
    <property type="match status" value="1"/>
</dbReference>
<keyword evidence="1" id="KW-0812">Transmembrane</keyword>
<dbReference type="eggNOG" id="ENOG502S6UX">
    <property type="taxonomic scope" value="Eukaryota"/>
</dbReference>
<dbReference type="InterPro" id="IPR036983">
    <property type="entry name" value="AIM24_sf"/>
</dbReference>